<evidence type="ECO:0000313" key="1">
    <source>
        <dbReference type="EMBL" id="KAF2888436.1"/>
    </source>
</evidence>
<dbReference type="OrthoDB" id="6781995at2759"/>
<organism evidence="1 2">
    <name type="scientific">Ignelater luminosus</name>
    <name type="common">Cucubano</name>
    <name type="synonym">Pyrophorus luminosus</name>
    <dbReference type="NCBI Taxonomy" id="2038154"/>
    <lineage>
        <taxon>Eukaryota</taxon>
        <taxon>Metazoa</taxon>
        <taxon>Ecdysozoa</taxon>
        <taxon>Arthropoda</taxon>
        <taxon>Hexapoda</taxon>
        <taxon>Insecta</taxon>
        <taxon>Pterygota</taxon>
        <taxon>Neoptera</taxon>
        <taxon>Endopterygota</taxon>
        <taxon>Coleoptera</taxon>
        <taxon>Polyphaga</taxon>
        <taxon>Elateriformia</taxon>
        <taxon>Elateroidea</taxon>
        <taxon>Elateridae</taxon>
        <taxon>Agrypninae</taxon>
        <taxon>Pyrophorini</taxon>
        <taxon>Ignelater</taxon>
    </lineage>
</organism>
<dbReference type="PANTHER" id="PTHR11697">
    <property type="entry name" value="GENERAL TRANSCRIPTION FACTOR 2-RELATED ZINC FINGER PROTEIN"/>
    <property type="match status" value="1"/>
</dbReference>
<dbReference type="EMBL" id="VTPC01077291">
    <property type="protein sequence ID" value="KAF2888436.1"/>
    <property type="molecule type" value="Genomic_DNA"/>
</dbReference>
<dbReference type="AlphaFoldDB" id="A0A8K0G788"/>
<evidence type="ECO:0000313" key="2">
    <source>
        <dbReference type="Proteomes" id="UP000801492"/>
    </source>
</evidence>
<protein>
    <submittedName>
        <fullName evidence="1">Uncharacterized protein</fullName>
    </submittedName>
</protein>
<accession>A0A8K0G788</accession>
<proteinExistence type="predicted"/>
<keyword evidence="2" id="KW-1185">Reference proteome</keyword>
<dbReference type="Proteomes" id="UP000801492">
    <property type="component" value="Unassembled WGS sequence"/>
</dbReference>
<dbReference type="PANTHER" id="PTHR11697:SF230">
    <property type="entry name" value="ZINC FINGER, MYM DOMAIN CONTAINING 1"/>
    <property type="match status" value="1"/>
</dbReference>
<name>A0A8K0G788_IGNLU</name>
<dbReference type="InterPro" id="IPR055298">
    <property type="entry name" value="AtLOH3-like"/>
</dbReference>
<gene>
    <name evidence="1" type="ORF">ILUMI_17738</name>
</gene>
<reference evidence="1" key="1">
    <citation type="submission" date="2019-08" db="EMBL/GenBank/DDBJ databases">
        <title>The genome of the North American firefly Photinus pyralis.</title>
        <authorList>
            <consortium name="Photinus pyralis genome working group"/>
            <person name="Fallon T.R."/>
            <person name="Sander Lower S.E."/>
            <person name="Weng J.-K."/>
        </authorList>
    </citation>
    <scope>NUCLEOTIDE SEQUENCE</scope>
    <source>
        <strain evidence="1">TRF0915ILg1</strain>
        <tissue evidence="1">Whole body</tissue>
    </source>
</reference>
<sequence length="195" mass="22464">MAEKLRSTILNELKEAKYDSSILDSTPDRTINRLLLNLSSDTRWSARADTIRAIINGFNKIKSALQKLEEDVSQKRLTRIEARGLYDKMKSFEFCLTTVLWNKVLNRINATSKSLQEITANLNIVCILYESLIGFVQELRNDFDSIGEQPKEICGNFTDAIYSADFQRSRKHDNCGDDIHFSAKNYFKINTFYIS</sequence>
<comment type="caution">
    <text evidence="1">The sequence shown here is derived from an EMBL/GenBank/DDBJ whole genome shotgun (WGS) entry which is preliminary data.</text>
</comment>